<dbReference type="Proteomes" id="UP001230035">
    <property type="component" value="Unassembled WGS sequence"/>
</dbReference>
<protein>
    <submittedName>
        <fullName evidence="2">ParB/RepB/Spo0J family partition protein</fullName>
    </submittedName>
</protein>
<evidence type="ECO:0000259" key="1">
    <source>
        <dbReference type="SMART" id="SM00470"/>
    </source>
</evidence>
<evidence type="ECO:0000313" key="3">
    <source>
        <dbReference type="Proteomes" id="UP001230035"/>
    </source>
</evidence>
<gene>
    <name evidence="2" type="ORF">QHT84_02790</name>
</gene>
<keyword evidence="3" id="KW-1185">Reference proteome</keyword>
<evidence type="ECO:0000313" key="2">
    <source>
        <dbReference type="EMBL" id="MDI9256336.1"/>
    </source>
</evidence>
<sequence>MDKELKFKIDNTVLNIALHQFTDDKDLNIQIIEEYRQALHELCPLQSQPIDRVRWVPIEKVQANDYNPNSVAGKEMGLLYTSIKHDGYTQPVVTIYDEKIDKYIIVDGFHRYFTCKSKADILERNHGMLPIVVIQKDINDRMASTVRHNRARGEHSINGMSHMVYEMLKNGWADHDICNELGMEPEELLKLKHITGFSKLFKDKEFTQSWKSKEMIQIEKKEGLLNQES</sequence>
<dbReference type="CDD" id="cd16397">
    <property type="entry name" value="IbrB_like"/>
    <property type="match status" value="1"/>
</dbReference>
<comment type="caution">
    <text evidence="2">The sequence shown here is derived from an EMBL/GenBank/DDBJ whole genome shotgun (WGS) entry which is preliminary data.</text>
</comment>
<reference evidence="2 3" key="1">
    <citation type="submission" date="2023-05" db="EMBL/GenBank/DDBJ databases">
        <title>Flavobacterium sedimenti sp. nov., isolated from the sediment.</title>
        <authorList>
            <person name="Wu N."/>
        </authorList>
    </citation>
    <scope>NUCLEOTIDE SEQUENCE [LARGE SCALE GENOMIC DNA]</scope>
    <source>
        <strain evidence="2 3">YZ-48</strain>
    </source>
</reference>
<dbReference type="SMART" id="SM00470">
    <property type="entry name" value="ParB"/>
    <property type="match status" value="1"/>
</dbReference>
<accession>A0ABT6XMN2</accession>
<dbReference type="PANTHER" id="PTHR30083">
    <property type="entry name" value="TRANSCRIPTIONAL REGULATOR-RELATED"/>
    <property type="match status" value="1"/>
</dbReference>
<dbReference type="InterPro" id="IPR003115">
    <property type="entry name" value="ParB_N"/>
</dbReference>
<dbReference type="Pfam" id="PF02195">
    <property type="entry name" value="ParB_N"/>
    <property type="match status" value="1"/>
</dbReference>
<dbReference type="SUPFAM" id="SSF110849">
    <property type="entry name" value="ParB/Sulfiredoxin"/>
    <property type="match status" value="1"/>
</dbReference>
<dbReference type="PANTHER" id="PTHR30083:SF1">
    <property type="entry name" value="TRANSCRIPTIONAL REGULATOR"/>
    <property type="match status" value="1"/>
</dbReference>
<dbReference type="EMBL" id="JASGBP010000001">
    <property type="protein sequence ID" value="MDI9256336.1"/>
    <property type="molecule type" value="Genomic_DNA"/>
</dbReference>
<name>A0ABT6XMN2_9FLAO</name>
<feature type="domain" description="ParB-like N-terminal" evidence="1">
    <location>
        <begin position="54"/>
        <end position="150"/>
    </location>
</feature>
<organism evidence="2 3">
    <name type="scientific">Flavobacterium sedimenticola</name>
    <dbReference type="NCBI Taxonomy" id="3043286"/>
    <lineage>
        <taxon>Bacteria</taxon>
        <taxon>Pseudomonadati</taxon>
        <taxon>Bacteroidota</taxon>
        <taxon>Flavobacteriia</taxon>
        <taxon>Flavobacteriales</taxon>
        <taxon>Flavobacteriaceae</taxon>
        <taxon>Flavobacterium</taxon>
    </lineage>
</organism>
<dbReference type="Gene3D" id="3.90.1530.10">
    <property type="entry name" value="Conserved hypothetical protein from pyrococcus furiosus pfu- 392566-001, ParB domain"/>
    <property type="match status" value="1"/>
</dbReference>
<dbReference type="RefSeq" id="WP_283238015.1">
    <property type="nucleotide sequence ID" value="NZ_JASGBP010000001.1"/>
</dbReference>
<dbReference type="InterPro" id="IPR036086">
    <property type="entry name" value="ParB/Sulfiredoxin_sf"/>
</dbReference>
<proteinExistence type="predicted"/>